<evidence type="ECO:0000256" key="1">
    <source>
        <dbReference type="ARBA" id="ARBA00001541"/>
    </source>
</evidence>
<proteinExistence type="predicted"/>
<dbReference type="SUPFAM" id="SSF53335">
    <property type="entry name" value="S-adenosyl-L-methionine-dependent methyltransferases"/>
    <property type="match status" value="1"/>
</dbReference>
<dbReference type="SMART" id="SM00138">
    <property type="entry name" value="MeTrc"/>
    <property type="match status" value="1"/>
</dbReference>
<keyword evidence="4 5" id="KW-0949">S-adenosyl-L-methionine</keyword>
<evidence type="ECO:0000259" key="7">
    <source>
        <dbReference type="PROSITE" id="PS50123"/>
    </source>
</evidence>
<comment type="catalytic activity">
    <reaction evidence="1 5">
        <text>L-glutamyl-[protein] + S-adenosyl-L-methionine = [protein]-L-glutamate 5-O-methyl ester + S-adenosyl-L-homocysteine</text>
        <dbReference type="Rhea" id="RHEA:24452"/>
        <dbReference type="Rhea" id="RHEA-COMP:10208"/>
        <dbReference type="Rhea" id="RHEA-COMP:10311"/>
        <dbReference type="ChEBI" id="CHEBI:29973"/>
        <dbReference type="ChEBI" id="CHEBI:57856"/>
        <dbReference type="ChEBI" id="CHEBI:59789"/>
        <dbReference type="ChEBI" id="CHEBI:82795"/>
        <dbReference type="EC" id="2.1.1.80"/>
    </reaction>
</comment>
<feature type="binding site" evidence="6">
    <location>
        <begin position="208"/>
        <end position="209"/>
    </location>
    <ligand>
        <name>S-adenosyl-L-methionine</name>
        <dbReference type="ChEBI" id="CHEBI:59789"/>
    </ligand>
</feature>
<dbReference type="InterPro" id="IPR026024">
    <property type="entry name" value="Chemotaxis_MeTrfase_CheR"/>
</dbReference>
<feature type="binding site" evidence="6">
    <location>
        <position position="154"/>
    </location>
    <ligand>
        <name>S-adenosyl-L-methionine</name>
        <dbReference type="ChEBI" id="CHEBI:59789"/>
    </ligand>
</feature>
<dbReference type="PRINTS" id="PR00996">
    <property type="entry name" value="CHERMTFRASE"/>
</dbReference>
<feature type="domain" description="CheR-type methyltransferase" evidence="7">
    <location>
        <begin position="15"/>
        <end position="282"/>
    </location>
</feature>
<gene>
    <name evidence="8" type="ORF">LPB142_09140</name>
</gene>
<keyword evidence="9" id="KW-1185">Reference proteome</keyword>
<dbReference type="STRING" id="1850250.LPB142_09140"/>
<name>A0A1D9MC47_9RHOB</name>
<accession>A0A1D9MC47</accession>
<dbReference type="SUPFAM" id="SSF47757">
    <property type="entry name" value="Chemotaxis receptor methyltransferase CheR, N-terminal domain"/>
    <property type="match status" value="1"/>
</dbReference>
<dbReference type="EC" id="2.1.1.80" evidence="5"/>
<dbReference type="KEGG" id="rhp:LPB142_09140"/>
<dbReference type="CDD" id="cd02440">
    <property type="entry name" value="AdoMet_MTases"/>
    <property type="match status" value="1"/>
</dbReference>
<feature type="binding site" evidence="6">
    <location>
        <position position="128"/>
    </location>
    <ligand>
        <name>S-adenosyl-L-methionine</name>
        <dbReference type="ChEBI" id="CHEBI:59789"/>
    </ligand>
</feature>
<evidence type="ECO:0000313" key="9">
    <source>
        <dbReference type="Proteomes" id="UP000176562"/>
    </source>
</evidence>
<dbReference type="AlphaFoldDB" id="A0A1D9MC47"/>
<dbReference type="InterPro" id="IPR022642">
    <property type="entry name" value="CheR_C"/>
</dbReference>
<dbReference type="Pfam" id="PF01739">
    <property type="entry name" value="CheR"/>
    <property type="match status" value="1"/>
</dbReference>
<keyword evidence="2 5" id="KW-0489">Methyltransferase</keyword>
<dbReference type="InterPro" id="IPR050903">
    <property type="entry name" value="Bact_Chemotaxis_MeTrfase"/>
</dbReference>
<dbReference type="GO" id="GO:0008983">
    <property type="term" value="F:protein-glutamate O-methyltransferase activity"/>
    <property type="evidence" value="ECO:0007669"/>
    <property type="project" value="UniProtKB-EC"/>
</dbReference>
<keyword evidence="3 5" id="KW-0808">Transferase</keyword>
<dbReference type="InterPro" id="IPR022641">
    <property type="entry name" value="CheR_N"/>
</dbReference>
<dbReference type="PIRSF" id="PIRSF000410">
    <property type="entry name" value="CheR"/>
    <property type="match status" value="1"/>
</dbReference>
<dbReference type="InterPro" id="IPR000780">
    <property type="entry name" value="CheR_MeTrfase"/>
</dbReference>
<reference evidence="8 9" key="1">
    <citation type="submission" date="2016-10" db="EMBL/GenBank/DDBJ databases">
        <title>Rhodobacter sp. LPB0142, isolated from sea water.</title>
        <authorList>
            <person name="Kim E."/>
            <person name="Yi H."/>
        </authorList>
    </citation>
    <scope>NUCLEOTIDE SEQUENCE [LARGE SCALE GENOMIC DNA]</scope>
    <source>
        <strain evidence="8 9">LPB0142</strain>
    </source>
</reference>
<feature type="binding site" evidence="6">
    <location>
        <position position="84"/>
    </location>
    <ligand>
        <name>S-adenosyl-L-methionine</name>
        <dbReference type="ChEBI" id="CHEBI:59789"/>
    </ligand>
</feature>
<dbReference type="InterPro" id="IPR036804">
    <property type="entry name" value="CheR_N_sf"/>
</dbReference>
<dbReference type="Pfam" id="PF03705">
    <property type="entry name" value="CheR_N"/>
    <property type="match status" value="1"/>
</dbReference>
<evidence type="ECO:0000256" key="3">
    <source>
        <dbReference type="ARBA" id="ARBA00022679"/>
    </source>
</evidence>
<dbReference type="Proteomes" id="UP000176562">
    <property type="component" value="Chromosome"/>
</dbReference>
<dbReference type="GO" id="GO:0032259">
    <property type="term" value="P:methylation"/>
    <property type="evidence" value="ECO:0007669"/>
    <property type="project" value="UniProtKB-KW"/>
</dbReference>
<dbReference type="PANTHER" id="PTHR24422:SF19">
    <property type="entry name" value="CHEMOTAXIS PROTEIN METHYLTRANSFERASE"/>
    <property type="match status" value="1"/>
</dbReference>
<dbReference type="InterPro" id="IPR029063">
    <property type="entry name" value="SAM-dependent_MTases_sf"/>
</dbReference>
<dbReference type="PROSITE" id="PS50123">
    <property type="entry name" value="CHER"/>
    <property type="match status" value="1"/>
</dbReference>
<comment type="function">
    <text evidence="5">Methylation of the membrane-bound methyl-accepting chemotaxis proteins (MCP) to form gamma-glutamyl methyl ester residues in MCP.</text>
</comment>
<organism evidence="8 9">
    <name type="scientific">Rhodobacter xanthinilyticus</name>
    <dbReference type="NCBI Taxonomy" id="1850250"/>
    <lineage>
        <taxon>Bacteria</taxon>
        <taxon>Pseudomonadati</taxon>
        <taxon>Pseudomonadota</taxon>
        <taxon>Alphaproteobacteria</taxon>
        <taxon>Rhodobacterales</taxon>
        <taxon>Rhodobacter group</taxon>
        <taxon>Rhodobacter</taxon>
    </lineage>
</organism>
<dbReference type="EMBL" id="CP017781">
    <property type="protein sequence ID" value="AOZ69454.1"/>
    <property type="molecule type" value="Genomic_DNA"/>
</dbReference>
<evidence type="ECO:0000256" key="2">
    <source>
        <dbReference type="ARBA" id="ARBA00022603"/>
    </source>
</evidence>
<protein>
    <recommendedName>
        <fullName evidence="5">Chemotaxis protein methyltransferase</fullName>
        <ecNumber evidence="5">2.1.1.80</ecNumber>
    </recommendedName>
</protein>
<feature type="binding site" evidence="6">
    <location>
        <begin position="225"/>
        <end position="226"/>
    </location>
    <ligand>
        <name>S-adenosyl-L-methionine</name>
        <dbReference type="ChEBI" id="CHEBI:59789"/>
    </ligand>
</feature>
<evidence type="ECO:0000256" key="4">
    <source>
        <dbReference type="ARBA" id="ARBA00022691"/>
    </source>
</evidence>
<feature type="binding site" evidence="6">
    <location>
        <position position="86"/>
    </location>
    <ligand>
        <name>S-adenosyl-L-methionine</name>
        <dbReference type="ChEBI" id="CHEBI:59789"/>
    </ligand>
</feature>
<evidence type="ECO:0000313" key="8">
    <source>
        <dbReference type="EMBL" id="AOZ69454.1"/>
    </source>
</evidence>
<dbReference type="Gene3D" id="1.10.155.10">
    <property type="entry name" value="Chemotaxis receptor methyltransferase CheR, N-terminal domain"/>
    <property type="match status" value="1"/>
</dbReference>
<feature type="binding site" evidence="6">
    <location>
        <position position="90"/>
    </location>
    <ligand>
        <name>S-adenosyl-L-methionine</name>
        <dbReference type="ChEBI" id="CHEBI:59789"/>
    </ligand>
</feature>
<sequence>MTQAFPPPSGHQPPSASELQAIAAILYEYAGIVINPNKSSMVQSRLAKRLRKLGLSDYQGYIALVKSEEGASERREMISALTTNVTHFFREKHHFDTLREKALPPLLARAKAGGRVRIWSAGSSNGQEAYTIAMVLTEMCSEVGSRDVRILASDIDPVMIARGTRGVYDSAALDGIPEPLQKKYTRPHPEGFEIVPQLRQLVSFRELNLHETWPMKGRFDIIFCRNVVIYFDQPAQTRLWQRFEACLNPGGWLFVGHSERVPLGGASRLETAGITTYRLPEEGAVQTIGESRWP</sequence>
<dbReference type="RefSeq" id="WP_068766838.1">
    <property type="nucleotide sequence ID" value="NZ_CP017781.1"/>
</dbReference>
<evidence type="ECO:0000256" key="5">
    <source>
        <dbReference type="PIRNR" id="PIRNR000410"/>
    </source>
</evidence>
<dbReference type="PANTHER" id="PTHR24422">
    <property type="entry name" value="CHEMOTAXIS PROTEIN METHYLTRANSFERASE"/>
    <property type="match status" value="1"/>
</dbReference>
<evidence type="ECO:0000256" key="6">
    <source>
        <dbReference type="PIRSR" id="PIRSR000410-1"/>
    </source>
</evidence>
<dbReference type="Gene3D" id="3.40.50.150">
    <property type="entry name" value="Vaccinia Virus protein VP39"/>
    <property type="match status" value="1"/>
</dbReference>